<dbReference type="PANTHER" id="PTHR20922:SF13">
    <property type="entry name" value="DNL-TYPE ZINC FINGER PROTEIN"/>
    <property type="match status" value="1"/>
</dbReference>
<dbReference type="EMBL" id="SKBQ01000020">
    <property type="protein sequence ID" value="TPX15580.1"/>
    <property type="molecule type" value="Genomic_DNA"/>
</dbReference>
<dbReference type="STRING" id="1093900.A0A507BGA3"/>
<dbReference type="GO" id="GO:0008270">
    <property type="term" value="F:zinc ion binding"/>
    <property type="evidence" value="ECO:0007669"/>
    <property type="project" value="UniProtKB-KW"/>
</dbReference>
<evidence type="ECO:0000259" key="6">
    <source>
        <dbReference type="PROSITE" id="PS51501"/>
    </source>
</evidence>
<organism evidence="7 8">
    <name type="scientific">Thyridium curvatum</name>
    <dbReference type="NCBI Taxonomy" id="1093900"/>
    <lineage>
        <taxon>Eukaryota</taxon>
        <taxon>Fungi</taxon>
        <taxon>Dikarya</taxon>
        <taxon>Ascomycota</taxon>
        <taxon>Pezizomycotina</taxon>
        <taxon>Sordariomycetes</taxon>
        <taxon>Sordariomycetidae</taxon>
        <taxon>Thyridiales</taxon>
        <taxon>Thyridiaceae</taxon>
        <taxon>Thyridium</taxon>
    </lineage>
</organism>
<sequence>MAARNPSIFLSCLAKRAAHLSAPSRTAAPLHSARLHHPLRRISTPSPIITTRRLAHTIPKPPPPRQESQATAADGTPDSSSSSATTPDGKPTKLSSEEDATREPEEQQEQQERSYYELTFTCVPCGVRSGHHVSKQGYHHGSVLITCPSCRNRHIISDHLGIFGDHRGLTVEDLMRDKGMLVKKGTLGEDGDIEFWEDGTTTSRDERRSAEDVRSHTPDPNAPRADAAPGSSWTKAAGR</sequence>
<keyword evidence="1" id="KW-0479">Metal-binding</keyword>
<feature type="compositionally biased region" description="Low complexity" evidence="5">
    <location>
        <begin position="70"/>
        <end position="89"/>
    </location>
</feature>
<dbReference type="GeneID" id="41971725"/>
<keyword evidence="3" id="KW-0862">Zinc</keyword>
<dbReference type="GO" id="GO:0030150">
    <property type="term" value="P:protein import into mitochondrial matrix"/>
    <property type="evidence" value="ECO:0007669"/>
    <property type="project" value="TreeGrafter"/>
</dbReference>
<accession>A0A507BGA3</accession>
<keyword evidence="8" id="KW-1185">Reference proteome</keyword>
<feature type="compositionally biased region" description="Low complexity" evidence="5">
    <location>
        <begin position="218"/>
        <end position="229"/>
    </location>
</feature>
<evidence type="ECO:0000313" key="7">
    <source>
        <dbReference type="EMBL" id="TPX15580.1"/>
    </source>
</evidence>
<dbReference type="GO" id="GO:0006457">
    <property type="term" value="P:protein folding"/>
    <property type="evidence" value="ECO:0007669"/>
    <property type="project" value="TreeGrafter"/>
</dbReference>
<feature type="compositionally biased region" description="Basic and acidic residues" evidence="5">
    <location>
        <begin position="203"/>
        <end position="217"/>
    </location>
</feature>
<comment type="caution">
    <text evidence="7">The sequence shown here is derived from an EMBL/GenBank/DDBJ whole genome shotgun (WGS) entry which is preliminary data.</text>
</comment>
<evidence type="ECO:0000256" key="1">
    <source>
        <dbReference type="ARBA" id="ARBA00022723"/>
    </source>
</evidence>
<keyword evidence="2 4" id="KW-0863">Zinc-finger</keyword>
<evidence type="ECO:0000256" key="3">
    <source>
        <dbReference type="ARBA" id="ARBA00022833"/>
    </source>
</evidence>
<feature type="region of interest" description="Disordered" evidence="5">
    <location>
        <begin position="191"/>
        <end position="239"/>
    </location>
</feature>
<feature type="region of interest" description="Disordered" evidence="5">
    <location>
        <begin position="25"/>
        <end position="113"/>
    </location>
</feature>
<evidence type="ECO:0000256" key="2">
    <source>
        <dbReference type="ARBA" id="ARBA00022771"/>
    </source>
</evidence>
<dbReference type="GO" id="GO:0005739">
    <property type="term" value="C:mitochondrion"/>
    <property type="evidence" value="ECO:0007669"/>
    <property type="project" value="TreeGrafter"/>
</dbReference>
<dbReference type="OrthoDB" id="512667at2759"/>
<dbReference type="InParanoid" id="A0A507BGA3"/>
<dbReference type="InterPro" id="IPR024158">
    <property type="entry name" value="Mt_import_TIM15"/>
</dbReference>
<evidence type="ECO:0000256" key="5">
    <source>
        <dbReference type="SAM" id="MobiDB-lite"/>
    </source>
</evidence>
<dbReference type="Proteomes" id="UP000319257">
    <property type="component" value="Unassembled WGS sequence"/>
</dbReference>
<dbReference type="PROSITE" id="PS51501">
    <property type="entry name" value="ZF_DNL"/>
    <property type="match status" value="1"/>
</dbReference>
<reference evidence="7 8" key="1">
    <citation type="submission" date="2019-06" db="EMBL/GenBank/DDBJ databases">
        <title>Draft genome sequence of the filamentous fungus Phialemoniopsis curvata isolated from diesel fuel.</title>
        <authorList>
            <person name="Varaljay V.A."/>
            <person name="Lyon W.J."/>
            <person name="Crouch A.L."/>
            <person name="Drake C.E."/>
            <person name="Hollomon J.M."/>
            <person name="Nadeau L.J."/>
            <person name="Nunn H.S."/>
            <person name="Stevenson B.S."/>
            <person name="Bojanowski C.L."/>
            <person name="Crookes-Goodson W.J."/>
        </authorList>
    </citation>
    <scope>NUCLEOTIDE SEQUENCE [LARGE SCALE GENOMIC DNA]</scope>
    <source>
        <strain evidence="7 8">D216</strain>
    </source>
</reference>
<name>A0A507BGA3_9PEZI</name>
<evidence type="ECO:0000256" key="4">
    <source>
        <dbReference type="PROSITE-ProRule" id="PRU00834"/>
    </source>
</evidence>
<dbReference type="PANTHER" id="PTHR20922">
    <property type="entry name" value="DNL-TYPE ZINC FINGER PROTEIN"/>
    <property type="match status" value="1"/>
</dbReference>
<proteinExistence type="predicted"/>
<dbReference type="GO" id="GO:0051087">
    <property type="term" value="F:protein-folding chaperone binding"/>
    <property type="evidence" value="ECO:0007669"/>
    <property type="project" value="TreeGrafter"/>
</dbReference>
<dbReference type="Pfam" id="PF05180">
    <property type="entry name" value="zf-DNL"/>
    <property type="match status" value="1"/>
</dbReference>
<dbReference type="RefSeq" id="XP_030997291.1">
    <property type="nucleotide sequence ID" value="XM_031138671.1"/>
</dbReference>
<dbReference type="GO" id="GO:0050821">
    <property type="term" value="P:protein stabilization"/>
    <property type="evidence" value="ECO:0007669"/>
    <property type="project" value="TreeGrafter"/>
</dbReference>
<protein>
    <recommendedName>
        <fullName evidence="6">DNL-type domain-containing protein</fullName>
    </recommendedName>
</protein>
<feature type="compositionally biased region" description="Basic and acidic residues" evidence="5">
    <location>
        <begin position="95"/>
        <end position="113"/>
    </location>
</feature>
<evidence type="ECO:0000313" key="8">
    <source>
        <dbReference type="Proteomes" id="UP000319257"/>
    </source>
</evidence>
<feature type="domain" description="DNL-type" evidence="6">
    <location>
        <begin position="111"/>
        <end position="207"/>
    </location>
</feature>
<gene>
    <name evidence="7" type="ORF">E0L32_004278</name>
</gene>
<dbReference type="AlphaFoldDB" id="A0A507BGA3"/>
<dbReference type="InterPro" id="IPR007853">
    <property type="entry name" value="Znf_DNL-typ"/>
</dbReference>